<dbReference type="GO" id="GO:0032040">
    <property type="term" value="C:small-subunit processome"/>
    <property type="evidence" value="ECO:0007669"/>
    <property type="project" value="InterPro"/>
</dbReference>
<dbReference type="InterPro" id="IPR037503">
    <property type="entry name" value="Fcf1_PIN"/>
</dbReference>
<dbReference type="InterPro" id="IPR002716">
    <property type="entry name" value="PIN_dom"/>
</dbReference>
<dbReference type="InterPro" id="IPR006984">
    <property type="entry name" value="Fcf1/UTP23"/>
</dbReference>
<dbReference type="GO" id="GO:0006364">
    <property type="term" value="P:rRNA processing"/>
    <property type="evidence" value="ECO:0007669"/>
    <property type="project" value="UniProtKB-KW"/>
</dbReference>
<name>A0A5C3DSW5_9BASI</name>
<evidence type="ECO:0000313" key="8">
    <source>
        <dbReference type="EMBL" id="SPO20296.1"/>
    </source>
</evidence>
<dbReference type="Proteomes" id="UP000324022">
    <property type="component" value="Unassembled WGS sequence"/>
</dbReference>
<dbReference type="Gene3D" id="3.40.50.1010">
    <property type="entry name" value="5'-nuclease"/>
    <property type="match status" value="1"/>
</dbReference>
<dbReference type="OrthoDB" id="76105at2759"/>
<gene>
    <name evidence="8" type="ORF">UTRI_00695_B</name>
</gene>
<keyword evidence="3" id="KW-0698">rRNA processing</keyword>
<keyword evidence="4" id="KW-0539">Nucleus</keyword>
<keyword evidence="9" id="KW-1185">Reference proteome</keyword>
<accession>A0A5C3DSW5</accession>
<proteinExistence type="inferred from homology"/>
<dbReference type="AlphaFoldDB" id="A0A5C3DSW5"/>
<dbReference type="EMBL" id="OOIN01000001">
    <property type="protein sequence ID" value="SPO20296.1"/>
    <property type="molecule type" value="Genomic_DNA"/>
</dbReference>
<sequence>MGKKKQVRKFGEVKRMLNPNDDRLKASAKVTAAAKKAASTSSSSSKTTPDGGSIVRHISTPASSMFFEHNTQLGPPYRILVDTNFINFALQNKIELVQGMMDCLYAKSIPCITTCVISELEKLGPKYRIALRVARDPRFERLECSHKGTYADDCIIERIQSHKCYIVATCDRELRRRVRKVPGIPLMYIASRQFRIERLPDQGMAQ</sequence>
<evidence type="ECO:0000313" key="9">
    <source>
        <dbReference type="Proteomes" id="UP000324022"/>
    </source>
</evidence>
<evidence type="ECO:0000256" key="3">
    <source>
        <dbReference type="ARBA" id="ARBA00022552"/>
    </source>
</evidence>
<keyword evidence="2" id="KW-0690">Ribosome biogenesis</keyword>
<evidence type="ECO:0000256" key="5">
    <source>
        <dbReference type="ARBA" id="ARBA00024026"/>
    </source>
</evidence>
<comment type="subcellular location">
    <subcellularLocation>
        <location evidence="1">Nucleus</location>
        <location evidence="1">Nucleolus</location>
    </subcellularLocation>
</comment>
<dbReference type="SMART" id="SM00670">
    <property type="entry name" value="PINc"/>
    <property type="match status" value="1"/>
</dbReference>
<dbReference type="FunFam" id="3.40.50.1010:FF:000019">
    <property type="entry name" value="U3 small nucleolar RNA-associated protein 24"/>
    <property type="match status" value="1"/>
</dbReference>
<dbReference type="InterPro" id="IPR029060">
    <property type="entry name" value="PIN-like_dom_sf"/>
</dbReference>
<feature type="compositionally biased region" description="Low complexity" evidence="6">
    <location>
        <begin position="35"/>
        <end position="48"/>
    </location>
</feature>
<evidence type="ECO:0000259" key="7">
    <source>
        <dbReference type="SMART" id="SM00670"/>
    </source>
</evidence>
<organism evidence="8 9">
    <name type="scientific">Ustilago trichophora</name>
    <dbReference type="NCBI Taxonomy" id="86804"/>
    <lineage>
        <taxon>Eukaryota</taxon>
        <taxon>Fungi</taxon>
        <taxon>Dikarya</taxon>
        <taxon>Basidiomycota</taxon>
        <taxon>Ustilaginomycotina</taxon>
        <taxon>Ustilaginomycetes</taxon>
        <taxon>Ustilaginales</taxon>
        <taxon>Ustilaginaceae</taxon>
        <taxon>Ustilago</taxon>
    </lineage>
</organism>
<feature type="domain" description="PIN" evidence="7">
    <location>
        <begin position="77"/>
        <end position="176"/>
    </location>
</feature>
<reference evidence="8 9" key="1">
    <citation type="submission" date="2018-03" db="EMBL/GenBank/DDBJ databases">
        <authorList>
            <person name="Guldener U."/>
        </authorList>
    </citation>
    <scope>NUCLEOTIDE SEQUENCE [LARGE SCALE GENOMIC DNA]</scope>
    <source>
        <strain evidence="8 9">NBRC100155</strain>
    </source>
</reference>
<evidence type="ECO:0000256" key="1">
    <source>
        <dbReference type="ARBA" id="ARBA00004604"/>
    </source>
</evidence>
<dbReference type="CDD" id="cd09864">
    <property type="entry name" value="PIN_Fcf1-like"/>
    <property type="match status" value="1"/>
</dbReference>
<evidence type="ECO:0000256" key="6">
    <source>
        <dbReference type="SAM" id="MobiDB-lite"/>
    </source>
</evidence>
<dbReference type="Pfam" id="PF04900">
    <property type="entry name" value="Fcf1"/>
    <property type="match status" value="1"/>
</dbReference>
<comment type="similarity">
    <text evidence="5">Belongs to the UTP23/FCF1 family. FCF1 subfamily.</text>
</comment>
<dbReference type="PANTHER" id="PTHR12416">
    <property type="entry name" value="RRNA-PROCESSING PROTEIN UTP23 HOMOLOG"/>
    <property type="match status" value="1"/>
</dbReference>
<dbReference type="GO" id="GO:0004540">
    <property type="term" value="F:RNA nuclease activity"/>
    <property type="evidence" value="ECO:0007669"/>
    <property type="project" value="UniProtKB-ARBA"/>
</dbReference>
<protein>
    <submittedName>
        <fullName evidence="8">Probable FCF1 - putative PINc domain nuclease</fullName>
    </submittedName>
</protein>
<feature type="region of interest" description="Disordered" evidence="6">
    <location>
        <begin position="35"/>
        <end position="54"/>
    </location>
</feature>
<dbReference type="SUPFAM" id="SSF88723">
    <property type="entry name" value="PIN domain-like"/>
    <property type="match status" value="1"/>
</dbReference>
<evidence type="ECO:0000256" key="2">
    <source>
        <dbReference type="ARBA" id="ARBA00022517"/>
    </source>
</evidence>
<evidence type="ECO:0000256" key="4">
    <source>
        <dbReference type="ARBA" id="ARBA00023242"/>
    </source>
</evidence>